<dbReference type="InterPro" id="IPR028055">
    <property type="entry name" value="YidC/Oxa/ALB_C"/>
</dbReference>
<comment type="subcellular location">
    <subcellularLocation>
        <location evidence="1">Cell inner membrane</location>
        <topology evidence="1">Multi-pass membrane protein</topology>
    </subcellularLocation>
    <subcellularLocation>
        <location evidence="13">Cell membrane</location>
        <topology evidence="13">Multi-pass membrane protein</topology>
    </subcellularLocation>
</comment>
<dbReference type="Gene3D" id="2.70.98.90">
    <property type="match status" value="1"/>
</dbReference>
<dbReference type="PANTHER" id="PTHR12428:SF65">
    <property type="entry name" value="CYTOCHROME C OXIDASE ASSEMBLY PROTEIN COX18, MITOCHONDRIAL"/>
    <property type="match status" value="1"/>
</dbReference>
<dbReference type="Proteomes" id="UP000215559">
    <property type="component" value="Unassembled WGS sequence"/>
</dbReference>
<evidence type="ECO:0000256" key="12">
    <source>
        <dbReference type="ARBA" id="ARBA00033342"/>
    </source>
</evidence>
<dbReference type="InterPro" id="IPR047196">
    <property type="entry name" value="YidC_ALB_C"/>
</dbReference>
<gene>
    <name evidence="13" type="primary">yidC</name>
    <name evidence="17" type="ORF">CH330_01590</name>
</gene>
<evidence type="ECO:0000313" key="17">
    <source>
        <dbReference type="EMBL" id="OYD16864.1"/>
    </source>
</evidence>
<dbReference type="GO" id="GO:0051205">
    <property type="term" value="P:protein insertion into membrane"/>
    <property type="evidence" value="ECO:0007669"/>
    <property type="project" value="TreeGrafter"/>
</dbReference>
<reference evidence="17 18" key="1">
    <citation type="submission" date="2017-07" db="EMBL/GenBank/DDBJ databases">
        <title>Recovery of genomes from metagenomes via a dereplication, aggregation, and scoring strategy.</title>
        <authorList>
            <person name="Sieber C.M."/>
            <person name="Probst A.J."/>
            <person name="Sharrar A."/>
            <person name="Thomas B.C."/>
            <person name="Hess M."/>
            <person name="Tringe S.G."/>
            <person name="Banfield J.F."/>
        </authorList>
    </citation>
    <scope>NUCLEOTIDE SEQUENCE [LARGE SCALE GENOMIC DNA]</scope>
    <source>
        <strain evidence="17">JGI_Cruoil_03_51_56</strain>
    </source>
</reference>
<feature type="domain" description="Membrane insertase YidC/Oxa/ALB C-terminal" evidence="15">
    <location>
        <begin position="329"/>
        <end position="515"/>
    </location>
</feature>
<evidence type="ECO:0000256" key="5">
    <source>
        <dbReference type="ARBA" id="ARBA00022475"/>
    </source>
</evidence>
<keyword evidence="10 13" id="KW-0143">Chaperone</keyword>
<evidence type="ECO:0000256" key="1">
    <source>
        <dbReference type="ARBA" id="ARBA00004429"/>
    </source>
</evidence>
<dbReference type="NCBIfam" id="TIGR03593">
    <property type="entry name" value="yidC_nterm"/>
    <property type="match status" value="1"/>
</dbReference>
<keyword evidence="9 13" id="KW-0472">Membrane</keyword>
<dbReference type="GO" id="GO:0032977">
    <property type="term" value="F:membrane insertase activity"/>
    <property type="evidence" value="ECO:0007669"/>
    <property type="project" value="InterPro"/>
</dbReference>
<comment type="similarity">
    <text evidence="2 13">Belongs to the OXA1/ALB3/YidC family. Type 1 subfamily.</text>
</comment>
<accession>A0A235BXC1</accession>
<protein>
    <recommendedName>
        <fullName evidence="3 13">Membrane protein insertase YidC</fullName>
    </recommendedName>
    <alternativeName>
        <fullName evidence="12 13">Foldase YidC</fullName>
    </alternativeName>
    <alternativeName>
        <fullName evidence="11 13">Membrane integrase YidC</fullName>
    </alternativeName>
    <alternativeName>
        <fullName evidence="13">Membrane protein YidC</fullName>
    </alternativeName>
</protein>
<keyword evidence="5 13" id="KW-1003">Cell membrane</keyword>
<evidence type="ECO:0000256" key="3">
    <source>
        <dbReference type="ARBA" id="ARBA00015325"/>
    </source>
</evidence>
<evidence type="ECO:0000313" key="18">
    <source>
        <dbReference type="Proteomes" id="UP000215559"/>
    </source>
</evidence>
<evidence type="ECO:0000256" key="8">
    <source>
        <dbReference type="ARBA" id="ARBA00022989"/>
    </source>
</evidence>
<evidence type="ECO:0000256" key="7">
    <source>
        <dbReference type="ARBA" id="ARBA00022927"/>
    </source>
</evidence>
<evidence type="ECO:0000256" key="14">
    <source>
        <dbReference type="SAM" id="MobiDB-lite"/>
    </source>
</evidence>
<dbReference type="InterPro" id="IPR038221">
    <property type="entry name" value="YidC_periplasmic_sf"/>
</dbReference>
<dbReference type="HAMAP" id="MF_01810">
    <property type="entry name" value="YidC_type1"/>
    <property type="match status" value="1"/>
</dbReference>
<dbReference type="InterPro" id="IPR001708">
    <property type="entry name" value="YidC/ALB3/OXA1/COX18"/>
</dbReference>
<dbReference type="Pfam" id="PF14849">
    <property type="entry name" value="YidC_periplas"/>
    <property type="match status" value="1"/>
</dbReference>
<evidence type="ECO:0000259" key="15">
    <source>
        <dbReference type="Pfam" id="PF02096"/>
    </source>
</evidence>
<sequence length="539" mass="60740">MSKDTLRMVIGFVFIIAILIIWQSLFRPNPRPAAPQTPPLAETTQAKSAQPPVKKAKPEQEQPVPELTPLLVEPARPETTVVLENQFLKVKFTNMGGALSSVRLKHYKAELVPEGATLLSTDLLLPKGTADLSHTLMQTRSGPHSVTFTITGESLSLKKTFTMDNGYTIKQKVEIKGAKGYVLRAMSGIAITERNIKEDLAHSHFYIRTTDKPRRFAAKNLKKPVNINESADWVALKSKYFFLAAVNKGQGFDSTYAAALEDRRVGFNAAVHTRDSESELTFYIGPLEYTRLHSFGLGFENAVSLGWAKPIALGILWLLKFLYRIFGNWGVAIIIFSILMKLVFYPLTRTQTKQMRQMQMLQPKLNELKKKYKSDPQALNRETMELYKLYKVNPLSGCLPMLIQLPVFWALYSVLRTFIDLRGADFVFWLKDLSKPDTLFGHLPFMGNPAIGLLPIMMGVSFIAQNMLTSADKKNWALTIIFPIFITVIFLNFPSGLQLYWFIYNILSILESLIVLKGGKAWRKMKPGKGPSLATAQLK</sequence>
<keyword evidence="4 13" id="KW-0813">Transport</keyword>
<comment type="function">
    <text evidence="13">Required for the insertion and/or proper folding and/or complex formation of integral membrane proteins into the membrane. Involved in integration of membrane proteins that insert both dependently and independently of the Sec translocase complex, as well as at least some lipoproteins. Aids folding of multispanning membrane proteins.</text>
</comment>
<feature type="compositionally biased region" description="Low complexity" evidence="14">
    <location>
        <begin position="61"/>
        <end position="71"/>
    </location>
</feature>
<organism evidence="17 18">
    <name type="scientific">candidate division WOR-3 bacterium JGI_Cruoil_03_51_56</name>
    <dbReference type="NCBI Taxonomy" id="1973747"/>
    <lineage>
        <taxon>Bacteria</taxon>
        <taxon>Bacteria division WOR-3</taxon>
    </lineage>
</organism>
<evidence type="ECO:0000256" key="10">
    <source>
        <dbReference type="ARBA" id="ARBA00023186"/>
    </source>
</evidence>
<evidence type="ECO:0000256" key="2">
    <source>
        <dbReference type="ARBA" id="ARBA00010527"/>
    </source>
</evidence>
<evidence type="ECO:0000256" key="11">
    <source>
        <dbReference type="ARBA" id="ARBA00033245"/>
    </source>
</evidence>
<dbReference type="CDD" id="cd19961">
    <property type="entry name" value="EcYidC-like_peri"/>
    <property type="match status" value="1"/>
</dbReference>
<evidence type="ECO:0000259" key="16">
    <source>
        <dbReference type="Pfam" id="PF14849"/>
    </source>
</evidence>
<feature type="region of interest" description="Disordered" evidence="14">
    <location>
        <begin position="32"/>
        <end position="71"/>
    </location>
</feature>
<comment type="caution">
    <text evidence="17">The sequence shown here is derived from an EMBL/GenBank/DDBJ whole genome shotgun (WGS) entry which is preliminary data.</text>
</comment>
<dbReference type="PRINTS" id="PR01900">
    <property type="entry name" value="YIDCPROTEIN"/>
</dbReference>
<dbReference type="Pfam" id="PF02096">
    <property type="entry name" value="60KD_IMP"/>
    <property type="match status" value="1"/>
</dbReference>
<dbReference type="NCBIfam" id="TIGR03592">
    <property type="entry name" value="yidC_oxa1_cterm"/>
    <property type="match status" value="1"/>
</dbReference>
<proteinExistence type="inferred from homology"/>
<evidence type="ECO:0000256" key="4">
    <source>
        <dbReference type="ARBA" id="ARBA00022448"/>
    </source>
</evidence>
<evidence type="ECO:0000256" key="13">
    <source>
        <dbReference type="HAMAP-Rule" id="MF_01810"/>
    </source>
</evidence>
<dbReference type="EMBL" id="NOZP01000032">
    <property type="protein sequence ID" value="OYD16864.1"/>
    <property type="molecule type" value="Genomic_DNA"/>
</dbReference>
<dbReference type="GO" id="GO:0015031">
    <property type="term" value="P:protein transport"/>
    <property type="evidence" value="ECO:0007669"/>
    <property type="project" value="UniProtKB-KW"/>
</dbReference>
<keyword evidence="8 13" id="KW-1133">Transmembrane helix</keyword>
<dbReference type="CDD" id="cd20070">
    <property type="entry name" value="5TM_YidC_Alb3"/>
    <property type="match status" value="1"/>
</dbReference>
<dbReference type="PRINTS" id="PR00701">
    <property type="entry name" value="60KDINNERMP"/>
</dbReference>
<dbReference type="InterPro" id="IPR019998">
    <property type="entry name" value="Membr_insert_YidC"/>
</dbReference>
<feature type="domain" description="Membrane insertase YidC N-terminal" evidence="16">
    <location>
        <begin position="81"/>
        <end position="318"/>
    </location>
</feature>
<dbReference type="InterPro" id="IPR028053">
    <property type="entry name" value="Membr_insert_YidC_N"/>
</dbReference>
<evidence type="ECO:0000256" key="6">
    <source>
        <dbReference type="ARBA" id="ARBA00022692"/>
    </source>
</evidence>
<keyword evidence="7 13" id="KW-0653">Protein transport</keyword>
<comment type="subunit">
    <text evidence="13">Interacts with the Sec translocase complex via SecD. Specifically interacts with transmembrane segments of nascent integral membrane proteins during membrane integration.</text>
</comment>
<dbReference type="AlphaFoldDB" id="A0A235BXC1"/>
<name>A0A235BXC1_UNCW3</name>
<dbReference type="PANTHER" id="PTHR12428">
    <property type="entry name" value="OXA1"/>
    <property type="match status" value="1"/>
</dbReference>
<keyword evidence="6 13" id="KW-0812">Transmembrane</keyword>
<evidence type="ECO:0000256" key="9">
    <source>
        <dbReference type="ARBA" id="ARBA00023136"/>
    </source>
</evidence>
<dbReference type="GO" id="GO:0005886">
    <property type="term" value="C:plasma membrane"/>
    <property type="evidence" value="ECO:0007669"/>
    <property type="project" value="UniProtKB-SubCell"/>
</dbReference>